<dbReference type="FunFam" id="1.10.220.10:FF:000004">
    <property type="entry name" value="Annexin"/>
    <property type="match status" value="1"/>
</dbReference>
<feature type="compositionally biased region" description="Low complexity" evidence="7">
    <location>
        <begin position="12"/>
        <end position="43"/>
    </location>
</feature>
<dbReference type="Gene3D" id="1.10.220.10">
    <property type="entry name" value="Annexin"/>
    <property type="match status" value="3"/>
</dbReference>
<dbReference type="PRINTS" id="PR00196">
    <property type="entry name" value="ANNEXIN"/>
</dbReference>
<evidence type="ECO:0000313" key="8">
    <source>
        <dbReference type="EMBL" id="VDO12474.1"/>
    </source>
</evidence>
<dbReference type="OrthoDB" id="37886at2759"/>
<dbReference type="GO" id="GO:0012506">
    <property type="term" value="C:vesicle membrane"/>
    <property type="evidence" value="ECO:0007669"/>
    <property type="project" value="TreeGrafter"/>
</dbReference>
<dbReference type="InterPro" id="IPR001464">
    <property type="entry name" value="Annexin"/>
</dbReference>
<dbReference type="InterPro" id="IPR018252">
    <property type="entry name" value="Annexin_repeat_CS"/>
</dbReference>
<reference evidence="10" key="1">
    <citation type="submission" date="2017-02" db="UniProtKB">
        <authorList>
            <consortium name="WormBaseParasite"/>
        </authorList>
    </citation>
    <scope>IDENTIFICATION</scope>
</reference>
<feature type="compositionally biased region" description="Gly residues" evidence="7">
    <location>
        <begin position="1"/>
        <end position="11"/>
    </location>
</feature>
<name>A0A0R3TWJ2_RODNA</name>
<dbReference type="InterPro" id="IPR037104">
    <property type="entry name" value="Annexin_sf"/>
</dbReference>
<dbReference type="FunFam" id="1.10.220.10:FF:000002">
    <property type="entry name" value="Annexin"/>
    <property type="match status" value="1"/>
</dbReference>
<comment type="domain">
    <text evidence="6">A pair of annexin repeats may form one binding site for calcium and phospholipid.</text>
</comment>
<keyword evidence="3 6" id="KW-0106">Calcium</keyword>
<dbReference type="AlphaFoldDB" id="A0A0R3TWJ2"/>
<dbReference type="PROSITE" id="PS00223">
    <property type="entry name" value="ANNEXIN_1"/>
    <property type="match status" value="1"/>
</dbReference>
<dbReference type="PANTHER" id="PTHR10502">
    <property type="entry name" value="ANNEXIN"/>
    <property type="match status" value="1"/>
</dbReference>
<keyword evidence="2 6" id="KW-0677">Repeat</keyword>
<evidence type="ECO:0000256" key="6">
    <source>
        <dbReference type="RuleBase" id="RU003540"/>
    </source>
</evidence>
<dbReference type="PROSITE" id="PS51897">
    <property type="entry name" value="ANNEXIN_2"/>
    <property type="match status" value="2"/>
</dbReference>
<dbReference type="PANTHER" id="PTHR10502:SF102">
    <property type="entry name" value="ANNEXIN B11"/>
    <property type="match status" value="1"/>
</dbReference>
<dbReference type="GO" id="GO:0005886">
    <property type="term" value="C:plasma membrane"/>
    <property type="evidence" value="ECO:0007669"/>
    <property type="project" value="TreeGrafter"/>
</dbReference>
<dbReference type="WBParaSite" id="HNAJ_0001222601-mRNA-1">
    <property type="protein sequence ID" value="HNAJ_0001222601-mRNA-1"/>
    <property type="gene ID" value="HNAJ_0001222601"/>
</dbReference>
<dbReference type="STRING" id="102285.A0A0R3TWJ2"/>
<evidence type="ECO:0000256" key="2">
    <source>
        <dbReference type="ARBA" id="ARBA00022737"/>
    </source>
</evidence>
<accession>A0A0R3TWJ2</accession>
<evidence type="ECO:0000256" key="4">
    <source>
        <dbReference type="ARBA" id="ARBA00023216"/>
    </source>
</evidence>
<gene>
    <name evidence="8" type="ORF">HNAJ_LOCUS12215</name>
</gene>
<dbReference type="GO" id="GO:0005544">
    <property type="term" value="F:calcium-dependent phospholipid binding"/>
    <property type="evidence" value="ECO:0007669"/>
    <property type="project" value="UniProtKB-KW"/>
</dbReference>
<dbReference type="Pfam" id="PF00191">
    <property type="entry name" value="Annexin"/>
    <property type="match status" value="3"/>
</dbReference>
<protein>
    <recommendedName>
        <fullName evidence="6">Annexin</fullName>
    </recommendedName>
</protein>
<evidence type="ECO:0000313" key="10">
    <source>
        <dbReference type="WBParaSite" id="HNAJ_0001222601-mRNA-1"/>
    </source>
</evidence>
<keyword evidence="5 6" id="KW-0111">Calcium/phospholipid-binding</keyword>
<dbReference type="SMART" id="SM00335">
    <property type="entry name" value="ANX"/>
    <property type="match status" value="3"/>
</dbReference>
<dbReference type="GO" id="GO:0005737">
    <property type="term" value="C:cytoplasm"/>
    <property type="evidence" value="ECO:0007669"/>
    <property type="project" value="TreeGrafter"/>
</dbReference>
<evidence type="ECO:0000256" key="5">
    <source>
        <dbReference type="ARBA" id="ARBA00023302"/>
    </source>
</evidence>
<sequence>MGGYPPQGQMGGYPPQGQMGGYAPQGPMGQPGHVGPVPPGQMGYPPRGPMGCIPPGSMGGYPHHGQPSTQIALSRLKLEILLFLQSHFNRNIAFTLFLVNPYYLGRPTVQPSTDFNASDDSQALYKAMKGLGTNESAIIKILSKRTFEQRKEIAQSFKSSFGKDLDKSLMSEISGKFERVVLLSLKGLPGLLASSMSAAIKGAGTNETILLQCIIPFQNAIIKETAQVYDRTTGHKLEADIRNDTSGDFQKILIAMIQGTRDESTNVDLNMVNADAQRLYKAGEGKVGTEEAVFTQIFAQRSFAHIKALSQVYEQQFKTPLVKAIKKETSSDYEDALVAIGKMVFDVPLNVHLYVYCFEGAFFTLMYTLTAVKFAEDKTALLAEWLYTSMRGAGTDDESLILLVYLAEDKYN</sequence>
<dbReference type="InterPro" id="IPR018502">
    <property type="entry name" value="Annexin_repeat"/>
</dbReference>
<organism evidence="10">
    <name type="scientific">Rodentolepis nana</name>
    <name type="common">Dwarf tapeworm</name>
    <name type="synonym">Hymenolepis nana</name>
    <dbReference type="NCBI Taxonomy" id="102285"/>
    <lineage>
        <taxon>Eukaryota</taxon>
        <taxon>Metazoa</taxon>
        <taxon>Spiralia</taxon>
        <taxon>Lophotrochozoa</taxon>
        <taxon>Platyhelminthes</taxon>
        <taxon>Cestoda</taxon>
        <taxon>Eucestoda</taxon>
        <taxon>Cyclophyllidea</taxon>
        <taxon>Hymenolepididae</taxon>
        <taxon>Rodentolepis</taxon>
    </lineage>
</organism>
<dbReference type="GO" id="GO:0005509">
    <property type="term" value="F:calcium ion binding"/>
    <property type="evidence" value="ECO:0007669"/>
    <property type="project" value="InterPro"/>
</dbReference>
<feature type="region of interest" description="Disordered" evidence="7">
    <location>
        <begin position="1"/>
        <end position="68"/>
    </location>
</feature>
<dbReference type="GO" id="GO:0001786">
    <property type="term" value="F:phosphatidylserine binding"/>
    <property type="evidence" value="ECO:0007669"/>
    <property type="project" value="TreeGrafter"/>
</dbReference>
<comment type="similarity">
    <text evidence="1 6">Belongs to the annexin family.</text>
</comment>
<evidence type="ECO:0000256" key="1">
    <source>
        <dbReference type="ARBA" id="ARBA00007831"/>
    </source>
</evidence>
<proteinExistence type="inferred from homology"/>
<reference evidence="8 9" key="2">
    <citation type="submission" date="2018-11" db="EMBL/GenBank/DDBJ databases">
        <authorList>
            <consortium name="Pathogen Informatics"/>
        </authorList>
    </citation>
    <scope>NUCLEOTIDE SEQUENCE [LARGE SCALE GENOMIC DNA]</scope>
</reference>
<keyword evidence="4 6" id="KW-0041">Annexin</keyword>
<dbReference type="GO" id="GO:0005634">
    <property type="term" value="C:nucleus"/>
    <property type="evidence" value="ECO:0007669"/>
    <property type="project" value="TreeGrafter"/>
</dbReference>
<evidence type="ECO:0000313" key="9">
    <source>
        <dbReference type="Proteomes" id="UP000278807"/>
    </source>
</evidence>
<dbReference type="EMBL" id="UZAE01014115">
    <property type="protein sequence ID" value="VDO12474.1"/>
    <property type="molecule type" value="Genomic_DNA"/>
</dbReference>
<dbReference type="SUPFAM" id="SSF47874">
    <property type="entry name" value="Annexin"/>
    <property type="match status" value="2"/>
</dbReference>
<evidence type="ECO:0000256" key="3">
    <source>
        <dbReference type="ARBA" id="ARBA00022837"/>
    </source>
</evidence>
<evidence type="ECO:0000256" key="7">
    <source>
        <dbReference type="SAM" id="MobiDB-lite"/>
    </source>
</evidence>
<keyword evidence="9" id="KW-1185">Reference proteome</keyword>
<dbReference type="Proteomes" id="UP000278807">
    <property type="component" value="Unassembled WGS sequence"/>
</dbReference>